<organism evidence="2 3">
    <name type="scientific">Actinopolymorpha pittospori</name>
    <dbReference type="NCBI Taxonomy" id="648752"/>
    <lineage>
        <taxon>Bacteria</taxon>
        <taxon>Bacillati</taxon>
        <taxon>Actinomycetota</taxon>
        <taxon>Actinomycetes</taxon>
        <taxon>Propionibacteriales</taxon>
        <taxon>Actinopolymorphaceae</taxon>
        <taxon>Actinopolymorpha</taxon>
    </lineage>
</organism>
<dbReference type="RefSeq" id="WP_192748157.1">
    <property type="nucleotide sequence ID" value="NZ_BAABJL010000055.1"/>
</dbReference>
<dbReference type="EMBL" id="JADBEM010000001">
    <property type="protein sequence ID" value="MBE1603286.1"/>
    <property type="molecule type" value="Genomic_DNA"/>
</dbReference>
<dbReference type="SUPFAM" id="SSF53756">
    <property type="entry name" value="UDP-Glycosyltransferase/glycogen phosphorylase"/>
    <property type="match status" value="1"/>
</dbReference>
<protein>
    <submittedName>
        <fullName evidence="2">Uncharacterized protein</fullName>
    </submittedName>
</protein>
<dbReference type="Proteomes" id="UP000638648">
    <property type="component" value="Unassembled WGS sequence"/>
</dbReference>
<dbReference type="AlphaFoldDB" id="A0A927RFJ3"/>
<comment type="caution">
    <text evidence="2">The sequence shown here is derived from an EMBL/GenBank/DDBJ whole genome shotgun (WGS) entry which is preliminary data.</text>
</comment>
<proteinExistence type="predicted"/>
<evidence type="ECO:0000256" key="1">
    <source>
        <dbReference type="SAM" id="MobiDB-lite"/>
    </source>
</evidence>
<dbReference type="Gene3D" id="3.40.50.2000">
    <property type="entry name" value="Glycogen Phosphorylase B"/>
    <property type="match status" value="2"/>
</dbReference>
<reference evidence="2" key="1">
    <citation type="submission" date="2020-10" db="EMBL/GenBank/DDBJ databases">
        <title>Sequencing the genomes of 1000 actinobacteria strains.</title>
        <authorList>
            <person name="Klenk H.-P."/>
        </authorList>
    </citation>
    <scope>NUCLEOTIDE SEQUENCE</scope>
    <source>
        <strain evidence="2">DSM 45354</strain>
    </source>
</reference>
<sequence length="395" mass="43583">MTDELVNVSEPTTAHVTDGRKLRVGYVVTFDPAGPMGLWEKLQDRLALWADSGVVADVAVCVRDTSSLARAEMAGPHKLHPLIASRSFLATRHLGGWAKRVRPDVIYARYALPWPGLRSLARYAPVVLEHHADEAVERRWRPWGVKVVSWLGSSYVLKAASGFVYIDPALSDSQHLSRFPAAKMVLTNGVRIDRSVQFGSVRDRKPGPPRLVMSVGVPERWHGLDKYEALAELCPDLEFHVIGAEGLAASRPNLIYHGRLDVPAHDRLLHQMDIGVGSLGLERIDCEFASPLKVRGYIRAGLPVVLGHTDPDLPASEESVLSLGYGFAVTVDIARRLQDFAARQTGRTCSPALANNVDARTKEDRRLAFLRELAAPPRRPSNPKRQSAPERRPAP</sequence>
<gene>
    <name evidence="2" type="ORF">HEB94_000134</name>
</gene>
<accession>A0A927RFJ3</accession>
<keyword evidence="3" id="KW-1185">Reference proteome</keyword>
<feature type="region of interest" description="Disordered" evidence="1">
    <location>
        <begin position="371"/>
        <end position="395"/>
    </location>
</feature>
<evidence type="ECO:0000313" key="2">
    <source>
        <dbReference type="EMBL" id="MBE1603286.1"/>
    </source>
</evidence>
<name>A0A927RFJ3_9ACTN</name>
<evidence type="ECO:0000313" key="3">
    <source>
        <dbReference type="Proteomes" id="UP000638648"/>
    </source>
</evidence>